<feature type="domain" description="CAP-Gly" evidence="2">
    <location>
        <begin position="9"/>
        <end position="51"/>
    </location>
</feature>
<feature type="region of interest" description="Disordered" evidence="1">
    <location>
        <begin position="92"/>
        <end position="117"/>
    </location>
</feature>
<organism evidence="3 4">
    <name type="scientific">Patagioenas fasciata monilis</name>
    <dbReference type="NCBI Taxonomy" id="372326"/>
    <lineage>
        <taxon>Eukaryota</taxon>
        <taxon>Metazoa</taxon>
        <taxon>Chordata</taxon>
        <taxon>Craniata</taxon>
        <taxon>Vertebrata</taxon>
        <taxon>Euteleostomi</taxon>
        <taxon>Archelosauria</taxon>
        <taxon>Archosauria</taxon>
        <taxon>Dinosauria</taxon>
        <taxon>Saurischia</taxon>
        <taxon>Theropoda</taxon>
        <taxon>Coelurosauria</taxon>
        <taxon>Aves</taxon>
        <taxon>Neognathae</taxon>
        <taxon>Neoaves</taxon>
        <taxon>Columbimorphae</taxon>
        <taxon>Columbiformes</taxon>
        <taxon>Columbidae</taxon>
        <taxon>Patagioenas</taxon>
    </lineage>
</organism>
<feature type="region of interest" description="Disordered" evidence="1">
    <location>
        <begin position="57"/>
        <end position="79"/>
    </location>
</feature>
<dbReference type="GO" id="GO:0005634">
    <property type="term" value="C:nucleus"/>
    <property type="evidence" value="ECO:0007669"/>
    <property type="project" value="TreeGrafter"/>
</dbReference>
<accession>A0A1V4JAD9</accession>
<dbReference type="AlphaFoldDB" id="A0A1V4JAD9"/>
<proteinExistence type="predicted"/>
<dbReference type="PANTHER" id="PTHR18916">
    <property type="entry name" value="DYNACTIN 1-RELATED MICROTUBULE-BINDING"/>
    <property type="match status" value="1"/>
</dbReference>
<name>A0A1V4JAD9_PATFA</name>
<feature type="compositionally biased region" description="Low complexity" evidence="1">
    <location>
        <begin position="66"/>
        <end position="77"/>
    </location>
</feature>
<dbReference type="InterPro" id="IPR036859">
    <property type="entry name" value="CAP-Gly_dom_sf"/>
</dbReference>
<dbReference type="GO" id="GO:0031122">
    <property type="term" value="P:cytoplasmic microtubule organization"/>
    <property type="evidence" value="ECO:0007669"/>
    <property type="project" value="TreeGrafter"/>
</dbReference>
<evidence type="ECO:0000313" key="3">
    <source>
        <dbReference type="EMBL" id="OPJ69188.1"/>
    </source>
</evidence>
<dbReference type="SMART" id="SM01052">
    <property type="entry name" value="CAP_GLY"/>
    <property type="match status" value="1"/>
</dbReference>
<dbReference type="Proteomes" id="UP000190648">
    <property type="component" value="Unassembled WGS sequence"/>
</dbReference>
<dbReference type="PANTHER" id="PTHR18916:SF32">
    <property type="entry name" value="CAP-GLY DOMAIN-CONTAINING LINKER PROTEIN 4"/>
    <property type="match status" value="1"/>
</dbReference>
<sequence>MVGTLRFCGTTEFASGQWAGVELDEPEGKNNGSVGKVQYFKCAPKRGIFAPLSKISKASDRKKSSLRSSSTRSSPLVKSKKIDVTHITSKVNSGLNMPKKDSASETNFMTPKRGKAVPAKDGNEIFKTFLTS</sequence>
<evidence type="ECO:0000313" key="4">
    <source>
        <dbReference type="Proteomes" id="UP000190648"/>
    </source>
</evidence>
<dbReference type="STRING" id="372326.A0A1V4JAD9"/>
<dbReference type="Pfam" id="PF01302">
    <property type="entry name" value="CAP_GLY"/>
    <property type="match status" value="1"/>
</dbReference>
<dbReference type="GO" id="GO:0005938">
    <property type="term" value="C:cell cortex"/>
    <property type="evidence" value="ECO:0007669"/>
    <property type="project" value="TreeGrafter"/>
</dbReference>
<dbReference type="SUPFAM" id="SSF74924">
    <property type="entry name" value="Cap-Gly domain"/>
    <property type="match status" value="1"/>
</dbReference>
<dbReference type="EMBL" id="LSYS01008153">
    <property type="protein sequence ID" value="OPJ69188.1"/>
    <property type="molecule type" value="Genomic_DNA"/>
</dbReference>
<comment type="caution">
    <text evidence="3">The sequence shown here is derived from an EMBL/GenBank/DDBJ whole genome shotgun (WGS) entry which is preliminary data.</text>
</comment>
<dbReference type="PROSITE" id="PS50245">
    <property type="entry name" value="CAP_GLY_2"/>
    <property type="match status" value="1"/>
</dbReference>
<dbReference type="GO" id="GO:0051010">
    <property type="term" value="F:microtubule plus-end binding"/>
    <property type="evidence" value="ECO:0007669"/>
    <property type="project" value="TreeGrafter"/>
</dbReference>
<dbReference type="Gene3D" id="2.30.30.190">
    <property type="entry name" value="CAP Gly-rich-like domain"/>
    <property type="match status" value="1"/>
</dbReference>
<dbReference type="OrthoDB" id="2130750at2759"/>
<keyword evidence="4" id="KW-1185">Reference proteome</keyword>
<dbReference type="GO" id="GO:0035371">
    <property type="term" value="C:microtubule plus-end"/>
    <property type="evidence" value="ECO:0007669"/>
    <property type="project" value="TreeGrafter"/>
</dbReference>
<evidence type="ECO:0000256" key="1">
    <source>
        <dbReference type="SAM" id="MobiDB-lite"/>
    </source>
</evidence>
<dbReference type="InterPro" id="IPR000938">
    <property type="entry name" value="CAP-Gly_domain"/>
</dbReference>
<protein>
    <submittedName>
        <fullName evidence="3">CAP-Gly domain-containing linker protein 4</fullName>
    </submittedName>
</protein>
<reference evidence="3 4" key="1">
    <citation type="submission" date="2016-02" db="EMBL/GenBank/DDBJ databases">
        <title>Band-tailed pigeon sequencing and assembly.</title>
        <authorList>
            <person name="Soares A.E."/>
            <person name="Novak B.J."/>
            <person name="Rice E.S."/>
            <person name="O'Connell B."/>
            <person name="Chang D."/>
            <person name="Weber S."/>
            <person name="Shapiro B."/>
        </authorList>
    </citation>
    <scope>NUCLEOTIDE SEQUENCE [LARGE SCALE GENOMIC DNA]</scope>
    <source>
        <strain evidence="3">BTP2013</strain>
        <tissue evidence="3">Blood</tissue>
    </source>
</reference>
<evidence type="ECO:0000259" key="2">
    <source>
        <dbReference type="PROSITE" id="PS50245"/>
    </source>
</evidence>
<gene>
    <name evidence="3" type="primary">CLIP4</name>
    <name evidence="3" type="ORF">AV530_011121</name>
</gene>